<protein>
    <submittedName>
        <fullName evidence="7">Transcription antitermination factor NusB</fullName>
    </submittedName>
</protein>
<organism evidence="7 8">
    <name type="scientific">Ileibacterium valens</name>
    <dbReference type="NCBI Taxonomy" id="1862668"/>
    <lineage>
        <taxon>Bacteria</taxon>
        <taxon>Bacillati</taxon>
        <taxon>Bacillota</taxon>
        <taxon>Erysipelotrichia</taxon>
        <taxon>Erysipelotrichales</taxon>
        <taxon>Erysipelotrichaceae</taxon>
        <taxon>Ileibacterium</taxon>
    </lineage>
</organism>
<proteinExistence type="inferred from homology"/>
<gene>
    <name evidence="7" type="ORF">BO222_02410</name>
</gene>
<dbReference type="NCBIfam" id="TIGR01951">
    <property type="entry name" value="nusB"/>
    <property type="match status" value="1"/>
</dbReference>
<feature type="domain" description="NusB/RsmB/TIM44" evidence="6">
    <location>
        <begin position="12"/>
        <end position="131"/>
    </location>
</feature>
<dbReference type="AlphaFoldDB" id="A0A1U7NI77"/>
<dbReference type="InterPro" id="IPR011605">
    <property type="entry name" value="NusB_fam"/>
</dbReference>
<keyword evidence="4" id="KW-0805">Transcription regulation</keyword>
<keyword evidence="2" id="KW-0889">Transcription antitermination</keyword>
<dbReference type="Gene3D" id="1.10.940.10">
    <property type="entry name" value="NusB-like"/>
    <property type="match status" value="1"/>
</dbReference>
<dbReference type="InterPro" id="IPR035926">
    <property type="entry name" value="NusB-like_sf"/>
</dbReference>
<dbReference type="Pfam" id="PF01029">
    <property type="entry name" value="NusB"/>
    <property type="match status" value="1"/>
</dbReference>
<evidence type="ECO:0000313" key="7">
    <source>
        <dbReference type="EMBL" id="OLU41969.1"/>
    </source>
</evidence>
<keyword evidence="8" id="KW-1185">Reference proteome</keyword>
<dbReference type="GO" id="GO:0006353">
    <property type="term" value="P:DNA-templated transcription termination"/>
    <property type="evidence" value="ECO:0007669"/>
    <property type="project" value="InterPro"/>
</dbReference>
<dbReference type="SUPFAM" id="SSF48013">
    <property type="entry name" value="NusB-like"/>
    <property type="match status" value="1"/>
</dbReference>
<dbReference type="Proteomes" id="UP000186341">
    <property type="component" value="Unassembled WGS sequence"/>
</dbReference>
<evidence type="ECO:0000256" key="4">
    <source>
        <dbReference type="ARBA" id="ARBA00023015"/>
    </source>
</evidence>
<keyword evidence="5" id="KW-0804">Transcription</keyword>
<name>A0A1U7NI77_9FIRM</name>
<evidence type="ECO:0000256" key="1">
    <source>
        <dbReference type="ARBA" id="ARBA00005952"/>
    </source>
</evidence>
<accession>A0A1U7NI77</accession>
<dbReference type="GO" id="GO:0005829">
    <property type="term" value="C:cytosol"/>
    <property type="evidence" value="ECO:0007669"/>
    <property type="project" value="TreeGrafter"/>
</dbReference>
<keyword evidence="3" id="KW-0694">RNA-binding</keyword>
<evidence type="ECO:0000313" key="8">
    <source>
        <dbReference type="Proteomes" id="UP000186341"/>
    </source>
</evidence>
<dbReference type="GO" id="GO:0003723">
    <property type="term" value="F:RNA binding"/>
    <property type="evidence" value="ECO:0007669"/>
    <property type="project" value="UniProtKB-KW"/>
</dbReference>
<dbReference type="InterPro" id="IPR006027">
    <property type="entry name" value="NusB_RsmB_TIM44"/>
</dbReference>
<comment type="similarity">
    <text evidence="1">Belongs to the NusB family.</text>
</comment>
<dbReference type="GO" id="GO:0031564">
    <property type="term" value="P:transcription antitermination"/>
    <property type="evidence" value="ECO:0007669"/>
    <property type="project" value="UniProtKB-KW"/>
</dbReference>
<evidence type="ECO:0000259" key="6">
    <source>
        <dbReference type="Pfam" id="PF01029"/>
    </source>
</evidence>
<sequence>MIEYKIPFNRHEMRKLALEAIYQHLLLDKDIRKAIYDVMNQSNEIDGYLYSISVGTVENEDYFKDLLSGKLRKDWSFDRISLLEQAILMMGCQEILVNETPKAVVIDEAVNLAKEYCDDNAPKLINGILDTL</sequence>
<evidence type="ECO:0000256" key="2">
    <source>
        <dbReference type="ARBA" id="ARBA00022814"/>
    </source>
</evidence>
<reference evidence="7 8" key="1">
    <citation type="submission" date="2016-11" db="EMBL/GenBank/DDBJ databases">
        <title>Description of two novel members of the family Erysipelotrichaceae: Ileibacterium lipovorans gen. nov., sp. nov. and Dubosiella newyorkensis, gen. nov., sp. nov.</title>
        <authorList>
            <person name="Cox L.M."/>
            <person name="Sohn J."/>
            <person name="Tyrrell K.L."/>
            <person name="Citron D.M."/>
            <person name="Lawson P.A."/>
            <person name="Patel N.B."/>
            <person name="Iizumi T."/>
            <person name="Perez-Perez G.I."/>
            <person name="Goldstein E.J."/>
            <person name="Blaser M.J."/>
        </authorList>
    </citation>
    <scope>NUCLEOTIDE SEQUENCE [LARGE SCALE GENOMIC DNA]</scope>
    <source>
        <strain evidence="7 8">NYU-BL-A3</strain>
    </source>
</reference>
<dbReference type="OrthoDB" id="9811381at2"/>
<comment type="caution">
    <text evidence="7">The sequence shown here is derived from an EMBL/GenBank/DDBJ whole genome shotgun (WGS) entry which is preliminary data.</text>
</comment>
<dbReference type="PANTHER" id="PTHR11078:SF3">
    <property type="entry name" value="ANTITERMINATION NUSB DOMAIN-CONTAINING PROTEIN"/>
    <property type="match status" value="1"/>
</dbReference>
<dbReference type="EMBL" id="MPJW01000070">
    <property type="protein sequence ID" value="OLU41969.1"/>
    <property type="molecule type" value="Genomic_DNA"/>
</dbReference>
<evidence type="ECO:0000256" key="3">
    <source>
        <dbReference type="ARBA" id="ARBA00022884"/>
    </source>
</evidence>
<dbReference type="PANTHER" id="PTHR11078">
    <property type="entry name" value="N UTILIZATION SUBSTANCE PROTEIN B-RELATED"/>
    <property type="match status" value="1"/>
</dbReference>
<evidence type="ECO:0000256" key="5">
    <source>
        <dbReference type="ARBA" id="ARBA00023163"/>
    </source>
</evidence>